<dbReference type="CDD" id="cd16012">
    <property type="entry name" value="ALP"/>
    <property type="match status" value="1"/>
</dbReference>
<dbReference type="Proteomes" id="UP000460626">
    <property type="component" value="Unassembled WGS sequence"/>
</dbReference>
<dbReference type="PANTHER" id="PTHR11596:SF5">
    <property type="entry name" value="ALKALINE PHOSPHATASE"/>
    <property type="match status" value="1"/>
</dbReference>
<keyword evidence="1" id="KW-0597">Phosphoprotein</keyword>
<feature type="binding site" evidence="3">
    <location>
        <position position="58"/>
    </location>
    <ligand>
        <name>Mg(2+)</name>
        <dbReference type="ChEBI" id="CHEBI:18420"/>
    </ligand>
</feature>
<evidence type="ECO:0000256" key="5">
    <source>
        <dbReference type="SAM" id="SignalP"/>
    </source>
</evidence>
<feature type="binding site" evidence="3">
    <location>
        <position position="312"/>
    </location>
    <ligand>
        <name>Zn(2+)</name>
        <dbReference type="ChEBI" id="CHEBI:29105"/>
        <label>2</label>
    </ligand>
</feature>
<comment type="caution">
    <text evidence="6">The sequence shown here is derived from an EMBL/GenBank/DDBJ whole genome shotgun (WGS) entry which is preliminary data.</text>
</comment>
<feature type="binding site" evidence="3">
    <location>
        <position position="271"/>
    </location>
    <ligand>
        <name>Mg(2+)</name>
        <dbReference type="ChEBI" id="CHEBI:18420"/>
    </ligand>
</feature>
<dbReference type="SMART" id="SM00098">
    <property type="entry name" value="alkPPc"/>
    <property type="match status" value="1"/>
</dbReference>
<evidence type="ECO:0000256" key="4">
    <source>
        <dbReference type="RuleBase" id="RU003946"/>
    </source>
</evidence>
<keyword evidence="3" id="KW-0862">Zinc</keyword>
<dbReference type="GO" id="GO:0046872">
    <property type="term" value="F:metal ion binding"/>
    <property type="evidence" value="ECO:0007669"/>
    <property type="project" value="UniProtKB-KW"/>
</dbReference>
<dbReference type="SUPFAM" id="SSF53649">
    <property type="entry name" value="Alkaline phosphatase-like"/>
    <property type="match status" value="1"/>
</dbReference>
<feature type="active site" description="Phosphoserine intermediate" evidence="2">
    <location>
        <position position="102"/>
    </location>
</feature>
<dbReference type="AlphaFoldDB" id="A0A845A1U6"/>
<feature type="binding site" evidence="3">
    <location>
        <position position="160"/>
    </location>
    <ligand>
        <name>Mg(2+)</name>
        <dbReference type="ChEBI" id="CHEBI:18420"/>
    </ligand>
</feature>
<gene>
    <name evidence="6" type="ORF">GRI62_09810</name>
</gene>
<dbReference type="PANTHER" id="PTHR11596">
    <property type="entry name" value="ALKALINE PHOSPHATASE"/>
    <property type="match status" value="1"/>
</dbReference>
<keyword evidence="3" id="KW-0460">Magnesium</keyword>
<dbReference type="OrthoDB" id="9794455at2"/>
<evidence type="ECO:0000313" key="7">
    <source>
        <dbReference type="Proteomes" id="UP000460626"/>
    </source>
</evidence>
<keyword evidence="7" id="KW-1185">Reference proteome</keyword>
<feature type="binding site" evidence="3">
    <location>
        <position position="275"/>
    </location>
    <ligand>
        <name>Zn(2+)</name>
        <dbReference type="ChEBI" id="CHEBI:29105"/>
        <label>2</label>
    </ligand>
</feature>
<dbReference type="Gene3D" id="3.40.720.10">
    <property type="entry name" value="Alkaline Phosphatase, subunit A"/>
    <property type="match status" value="1"/>
</dbReference>
<evidence type="ECO:0000256" key="2">
    <source>
        <dbReference type="PIRSR" id="PIRSR601952-1"/>
    </source>
</evidence>
<evidence type="ECO:0000256" key="3">
    <source>
        <dbReference type="PIRSR" id="PIRSR601952-2"/>
    </source>
</evidence>
<keyword evidence="3" id="KW-0479">Metal-binding</keyword>
<dbReference type="Pfam" id="PF00245">
    <property type="entry name" value="Alk_phosphatase"/>
    <property type="match status" value="2"/>
</dbReference>
<dbReference type="GO" id="GO:0004035">
    <property type="term" value="F:alkaline phosphatase activity"/>
    <property type="evidence" value="ECO:0007669"/>
    <property type="project" value="TreeGrafter"/>
</dbReference>
<feature type="signal peptide" evidence="5">
    <location>
        <begin position="1"/>
        <end position="28"/>
    </location>
</feature>
<proteinExistence type="inferred from homology"/>
<dbReference type="EMBL" id="WTYH01000001">
    <property type="protein sequence ID" value="MXO93898.1"/>
    <property type="molecule type" value="Genomic_DNA"/>
</dbReference>
<feature type="binding site" evidence="3">
    <location>
        <position position="313"/>
    </location>
    <ligand>
        <name>Zn(2+)</name>
        <dbReference type="ChEBI" id="CHEBI:29105"/>
        <label>2</label>
    </ligand>
</feature>
<protein>
    <submittedName>
        <fullName evidence="6">Alkaline phosphatase</fullName>
    </submittedName>
</protein>
<evidence type="ECO:0000256" key="1">
    <source>
        <dbReference type="ARBA" id="ARBA00022553"/>
    </source>
</evidence>
<reference evidence="6 7" key="1">
    <citation type="submission" date="2019-12" db="EMBL/GenBank/DDBJ databases">
        <title>Genomic-based taxomic classification of the family Erythrobacteraceae.</title>
        <authorList>
            <person name="Xu L."/>
        </authorList>
    </citation>
    <scope>NUCLEOTIDE SEQUENCE [LARGE SCALE GENOMIC DNA]</scope>
    <source>
        <strain evidence="6 7">RC4-10-4</strain>
    </source>
</reference>
<feature type="binding site" evidence="3">
    <location>
        <position position="162"/>
    </location>
    <ligand>
        <name>Mg(2+)</name>
        <dbReference type="ChEBI" id="CHEBI:18420"/>
    </ligand>
</feature>
<organism evidence="6 7">
    <name type="scientific">Aurantiacibacter arachoides</name>
    <dbReference type="NCBI Taxonomy" id="1850444"/>
    <lineage>
        <taxon>Bacteria</taxon>
        <taxon>Pseudomonadati</taxon>
        <taxon>Pseudomonadota</taxon>
        <taxon>Alphaproteobacteria</taxon>
        <taxon>Sphingomonadales</taxon>
        <taxon>Erythrobacteraceae</taxon>
        <taxon>Aurantiacibacter</taxon>
    </lineage>
</organism>
<keyword evidence="5" id="KW-0732">Signal</keyword>
<accession>A0A845A1U6</accession>
<sequence length="395" mass="42267">MGSRVVTKTFRTGLAAVLAATSSAPVLAQDTSANPASALETEAGHPGPARNIILFVADAAGVSVLHAASILAHGEPLSLNIQRWPHLGLSETSPVDEFVSDSANGMSAIMTGVKTRNGVISQGPDAVRGERDGAPTKTLLEYAEERGLLTGVISSQSIADATPAATYAHANDRGKQGEIFTQLFNPRFGDGVDVVFGAGRQRIGEQLGALETGFEQLAQEHGRPIYTSLEAVPETNRHPIVVAETMDVARATMDALDILQSSPRGYFLVVEWDAHTDDPQEGLQNMADFDRLIAEVQARVDLDDTLLLFTADHSFGLQVDGGSRGEELLAGYDAWKTTGSDEVIVRLDHVLINDTHSAEEVPVLAIGRGGERVSGYFPNTHLFDVILDAWGWRHD</sequence>
<comment type="cofactor">
    <cofactor evidence="3">
        <name>Mg(2+)</name>
        <dbReference type="ChEBI" id="CHEBI:18420"/>
    </cofactor>
    <text evidence="3">Binds 1 Mg(2+) ion.</text>
</comment>
<name>A0A845A1U6_9SPHN</name>
<dbReference type="InterPro" id="IPR017850">
    <property type="entry name" value="Alkaline_phosphatase_core_sf"/>
</dbReference>
<evidence type="ECO:0000313" key="6">
    <source>
        <dbReference type="EMBL" id="MXO93898.1"/>
    </source>
</evidence>
<dbReference type="PRINTS" id="PR00113">
    <property type="entry name" value="ALKPHPHTASE"/>
</dbReference>
<feature type="binding site" evidence="3">
    <location>
        <position position="58"/>
    </location>
    <ligand>
        <name>Zn(2+)</name>
        <dbReference type="ChEBI" id="CHEBI:29105"/>
        <label>2</label>
    </ligand>
</feature>
<comment type="cofactor">
    <cofactor evidence="3">
        <name>Zn(2+)</name>
        <dbReference type="ChEBI" id="CHEBI:29105"/>
    </cofactor>
    <text evidence="3">Binds 2 Zn(2+) ions.</text>
</comment>
<dbReference type="InterPro" id="IPR001952">
    <property type="entry name" value="Alkaline_phosphatase"/>
</dbReference>
<comment type="similarity">
    <text evidence="4">Belongs to the alkaline phosphatase family.</text>
</comment>
<feature type="chain" id="PRO_5032573128" evidence="5">
    <location>
        <begin position="29"/>
        <end position="395"/>
    </location>
</feature>